<reference evidence="1 2" key="1">
    <citation type="journal article" date="2020" name="Int. J. Med. Microbiol.">
        <title>Discovery of Paenibacillus larvae ERIC V: Phenotypic and genomic comparison to genotypes ERIC I-IV reveal different inventories of virulence factors which correlate with epidemiological prevalences of American Foulbrood.</title>
        <authorList>
            <person name="Beims H."/>
            <person name="Bunk B."/>
            <person name="Erler S."/>
            <person name="Mohr K.I."/>
            <person name="Sproer C."/>
            <person name="Pradella S."/>
            <person name="Gunther G."/>
            <person name="Rohde M."/>
            <person name="von der Ohe W."/>
            <person name="Steinert M."/>
        </authorList>
    </citation>
    <scope>NUCLEOTIDE SEQUENCE [LARGE SCALE GENOMIC DNA]</scope>
    <source>
        <strain evidence="1">Eric_V</strain>
    </source>
</reference>
<evidence type="ECO:0000313" key="2">
    <source>
        <dbReference type="Proteomes" id="UP000464330"/>
    </source>
</evidence>
<dbReference type="Proteomes" id="UP000464330">
    <property type="component" value="Chromosome"/>
</dbReference>
<dbReference type="Gene3D" id="3.50.50.60">
    <property type="entry name" value="FAD/NAD(P)-binding domain"/>
    <property type="match status" value="1"/>
</dbReference>
<gene>
    <name evidence="1" type="ORF">ERICV_02474</name>
</gene>
<evidence type="ECO:0000313" key="1">
    <source>
        <dbReference type="EMBL" id="QHZ51613.1"/>
    </source>
</evidence>
<accession>A0A6C0QSI8</accession>
<dbReference type="EMBL" id="CP019717">
    <property type="protein sequence ID" value="QHZ51613.1"/>
    <property type="molecule type" value="Genomic_DNA"/>
</dbReference>
<dbReference type="SUPFAM" id="SSF51905">
    <property type="entry name" value="FAD/NAD(P)-binding domain"/>
    <property type="match status" value="1"/>
</dbReference>
<protein>
    <submittedName>
        <fullName evidence="1">Pyridine nucleotide-disulfide oxidoreductase</fullName>
    </submittedName>
</protein>
<sequence length="213" mass="22956">MDAKVTAVEKQNEHFVLTTEQGPYEAIHVILATGALTDLAEASGVITIPGTEPRIKKVVKTDASGKTSVAGIWAAGTCAGVSVHTIITSGDGAKVAVNVISDLNGERYVDHDVIMCNIFNVLLQNGVTSKFFAFFTAISLSKNYADSPPCVTFLLPINMHKGLTGNSPEALLFIYLRYSLHATHKSIGYCTLWRPFPSVYDFYGLCIIGCHSI</sequence>
<dbReference type="InterPro" id="IPR036188">
    <property type="entry name" value="FAD/NAD-bd_sf"/>
</dbReference>
<proteinExistence type="predicted"/>
<dbReference type="AlphaFoldDB" id="A0A6C0QSI8"/>
<name>A0A6C0QSI8_9BACL</name>
<organism evidence="1 2">
    <name type="scientific">Paenibacillus larvae subsp. larvae</name>
    <dbReference type="NCBI Taxonomy" id="147375"/>
    <lineage>
        <taxon>Bacteria</taxon>
        <taxon>Bacillati</taxon>
        <taxon>Bacillota</taxon>
        <taxon>Bacilli</taxon>
        <taxon>Bacillales</taxon>
        <taxon>Paenibacillaceae</taxon>
        <taxon>Paenibacillus</taxon>
    </lineage>
</organism>